<dbReference type="PATRIC" id="fig|56193.3.peg.4262"/>
<name>A0A0M3ANF7_9SPHN</name>
<dbReference type="STRING" id="56193.YP76_20285"/>
<dbReference type="Pfam" id="PF05751">
    <property type="entry name" value="FixH"/>
    <property type="match status" value="1"/>
</dbReference>
<dbReference type="Proteomes" id="UP000033874">
    <property type="component" value="Unassembled WGS sequence"/>
</dbReference>
<proteinExistence type="predicted"/>
<reference evidence="1 2" key="1">
    <citation type="submission" date="2015-04" db="EMBL/GenBank/DDBJ databases">
        <title>Genome sequence of aromatic hydrocarbons-degrading Sphingobium chungbukense DJ77.</title>
        <authorList>
            <person name="Kim Y.-C."/>
            <person name="Chae J.-C."/>
        </authorList>
    </citation>
    <scope>NUCLEOTIDE SEQUENCE [LARGE SCALE GENOMIC DNA]</scope>
    <source>
        <strain evidence="1 2">DJ77</strain>
    </source>
</reference>
<protein>
    <recommendedName>
        <fullName evidence="3">Integral membrane protein linked to a cation pump</fullName>
    </recommendedName>
</protein>
<organism evidence="1 2">
    <name type="scientific">Sphingobium chungbukense</name>
    <dbReference type="NCBI Taxonomy" id="56193"/>
    <lineage>
        <taxon>Bacteria</taxon>
        <taxon>Pseudomonadati</taxon>
        <taxon>Pseudomonadota</taxon>
        <taxon>Alphaproteobacteria</taxon>
        <taxon>Sphingomonadales</taxon>
        <taxon>Sphingomonadaceae</taxon>
        <taxon>Sphingobium</taxon>
    </lineage>
</organism>
<evidence type="ECO:0000313" key="2">
    <source>
        <dbReference type="Proteomes" id="UP000033874"/>
    </source>
</evidence>
<evidence type="ECO:0008006" key="3">
    <source>
        <dbReference type="Google" id="ProtNLM"/>
    </source>
</evidence>
<dbReference type="EMBL" id="LBIC01000010">
    <property type="protein sequence ID" value="KKW90471.1"/>
    <property type="molecule type" value="Genomic_DNA"/>
</dbReference>
<dbReference type="InterPro" id="IPR008620">
    <property type="entry name" value="FixH"/>
</dbReference>
<sequence length="143" mass="15666">MTAIIIGFFGVVIAVNLVMATLAVKTFGGTVVDDSYVAGQKFNHWLDTAKRQEASGWRADITRMASGQVRVVLYAPHGTTSQLQVTGSATHPLGRTPEQPLAFSRDGDAFVTARALPPGRWLARVTVWDARRDLARFEKDLRP</sequence>
<gene>
    <name evidence="1" type="ORF">YP76_20285</name>
</gene>
<comment type="caution">
    <text evidence="1">The sequence shown here is derived from an EMBL/GenBank/DDBJ whole genome shotgun (WGS) entry which is preliminary data.</text>
</comment>
<evidence type="ECO:0000313" key="1">
    <source>
        <dbReference type="EMBL" id="KKW90471.1"/>
    </source>
</evidence>
<keyword evidence="2" id="KW-1185">Reference proteome</keyword>
<dbReference type="AlphaFoldDB" id="A0A0M3ANF7"/>
<accession>A0A0M3ANF7</accession>